<dbReference type="GO" id="GO:0031543">
    <property type="term" value="F:peptidyl-proline dioxygenase activity"/>
    <property type="evidence" value="ECO:0000318"/>
    <property type="project" value="GO_Central"/>
</dbReference>
<dbReference type="SMART" id="SM00702">
    <property type="entry name" value="P4Hc"/>
    <property type="match status" value="1"/>
</dbReference>
<dbReference type="InterPro" id="IPR051842">
    <property type="entry name" value="uS12_prolyl_hydroxylase"/>
</dbReference>
<keyword evidence="7" id="KW-0560">Oxidoreductase</keyword>
<evidence type="ECO:0000256" key="9">
    <source>
        <dbReference type="ARBA" id="ARBA00029938"/>
    </source>
</evidence>
<protein>
    <recommendedName>
        <fullName evidence="3">Prolyl 3-hydroxylase OGFOD1</fullName>
    </recommendedName>
    <alternativeName>
        <fullName evidence="10">2-oxoglutarate and iron-dependent oxygenase domain-containing protein 1</fullName>
    </alternativeName>
    <alternativeName>
        <fullName evidence="9">uS12 prolyl 3-hydroxylase</fullName>
    </alternativeName>
</protein>
<dbReference type="InterPro" id="IPR039558">
    <property type="entry name" value="TPA1/OFD1_N"/>
</dbReference>
<evidence type="ECO:0000256" key="11">
    <source>
        <dbReference type="ARBA" id="ARBA00047444"/>
    </source>
</evidence>
<evidence type="ECO:0000259" key="12">
    <source>
        <dbReference type="PROSITE" id="PS51471"/>
    </source>
</evidence>
<feature type="domain" description="Fe2OG dioxygenase" evidence="12">
    <location>
        <begin position="63"/>
        <end position="172"/>
    </location>
</feature>
<dbReference type="Proteomes" id="UP000008144">
    <property type="component" value="Unassembled WGS sequence"/>
</dbReference>
<accession>F6Z5W5</accession>
<evidence type="ECO:0000256" key="10">
    <source>
        <dbReference type="ARBA" id="ARBA00031489"/>
    </source>
</evidence>
<organism evidence="13 14">
    <name type="scientific">Ciona intestinalis</name>
    <name type="common">Transparent sea squirt</name>
    <name type="synonym">Ascidia intestinalis</name>
    <dbReference type="NCBI Taxonomy" id="7719"/>
    <lineage>
        <taxon>Eukaryota</taxon>
        <taxon>Metazoa</taxon>
        <taxon>Chordata</taxon>
        <taxon>Tunicata</taxon>
        <taxon>Ascidiacea</taxon>
        <taxon>Phlebobranchia</taxon>
        <taxon>Cionidae</taxon>
        <taxon>Ciona</taxon>
    </lineage>
</organism>
<dbReference type="Gene3D" id="2.60.120.620">
    <property type="entry name" value="q2cbj1_9rhob like domain"/>
    <property type="match status" value="2"/>
</dbReference>
<dbReference type="AlphaFoldDB" id="F6Z5W5"/>
<dbReference type="OMA" id="HDHEILY"/>
<evidence type="ECO:0000256" key="1">
    <source>
        <dbReference type="ARBA" id="ARBA00001961"/>
    </source>
</evidence>
<keyword evidence="5" id="KW-0847">Vitamin C</keyword>
<comment type="similarity">
    <text evidence="2">Belongs to the TPA1 family.</text>
</comment>
<keyword evidence="6" id="KW-0223">Dioxygenase</keyword>
<comment type="catalytic activity">
    <reaction evidence="11">
        <text>[ribosomal protein uS12]-L-proline + 2-oxoglutarate + O2 = [ribosomal protein uS12]-(3S)-3-hydroxy-L-proline + succinate + CO2</text>
        <dbReference type="Rhea" id="RHEA:54156"/>
        <dbReference type="Rhea" id="RHEA-COMP:13816"/>
        <dbReference type="Rhea" id="RHEA-COMP:13818"/>
        <dbReference type="ChEBI" id="CHEBI:15379"/>
        <dbReference type="ChEBI" id="CHEBI:16526"/>
        <dbReference type="ChEBI" id="CHEBI:16810"/>
        <dbReference type="ChEBI" id="CHEBI:30031"/>
        <dbReference type="ChEBI" id="CHEBI:50342"/>
        <dbReference type="ChEBI" id="CHEBI:85428"/>
    </reaction>
</comment>
<evidence type="ECO:0000256" key="2">
    <source>
        <dbReference type="ARBA" id="ARBA00007443"/>
    </source>
</evidence>
<dbReference type="InParanoid" id="F6Z5W5"/>
<dbReference type="Pfam" id="PF13661">
    <property type="entry name" value="2OG-FeII_Oxy_4"/>
    <property type="match status" value="1"/>
</dbReference>
<dbReference type="GO" id="GO:0005506">
    <property type="term" value="F:iron ion binding"/>
    <property type="evidence" value="ECO:0007669"/>
    <property type="project" value="InterPro"/>
</dbReference>
<proteinExistence type="inferred from homology"/>
<dbReference type="STRING" id="7719.ENSCINP00000006650"/>
<dbReference type="InterPro" id="IPR005123">
    <property type="entry name" value="Oxoglu/Fe-dep_dioxygenase_dom"/>
</dbReference>
<evidence type="ECO:0000256" key="7">
    <source>
        <dbReference type="ARBA" id="ARBA00023002"/>
    </source>
</evidence>
<evidence type="ECO:0000256" key="8">
    <source>
        <dbReference type="ARBA" id="ARBA00023004"/>
    </source>
</evidence>
<keyword evidence="4" id="KW-0479">Metal-binding</keyword>
<evidence type="ECO:0000256" key="5">
    <source>
        <dbReference type="ARBA" id="ARBA00022896"/>
    </source>
</evidence>
<comment type="cofactor">
    <cofactor evidence="1">
        <name>L-ascorbate</name>
        <dbReference type="ChEBI" id="CHEBI:38290"/>
    </cofactor>
</comment>
<evidence type="ECO:0000256" key="3">
    <source>
        <dbReference type="ARBA" id="ARBA00016364"/>
    </source>
</evidence>
<dbReference type="FunFam" id="2.60.120.620:FF:000034">
    <property type="entry name" value="2-oxoglutarate and iron-dependent oxygenase domain-containing 1"/>
    <property type="match status" value="1"/>
</dbReference>
<dbReference type="HOGENOM" id="CLU_027679_0_0_1"/>
<reference evidence="13" key="2">
    <citation type="submission" date="2025-08" db="UniProtKB">
        <authorList>
            <consortium name="Ensembl"/>
        </authorList>
    </citation>
    <scope>IDENTIFICATION</scope>
</reference>
<dbReference type="PROSITE" id="PS51471">
    <property type="entry name" value="FE2OG_OXY"/>
    <property type="match status" value="1"/>
</dbReference>
<evidence type="ECO:0000256" key="6">
    <source>
        <dbReference type="ARBA" id="ARBA00022964"/>
    </source>
</evidence>
<dbReference type="Pfam" id="PF10637">
    <property type="entry name" value="Ofd1_CTDD"/>
    <property type="match status" value="1"/>
</dbReference>
<dbReference type="InterPro" id="IPR006620">
    <property type="entry name" value="Pro_4_hyd_alph"/>
</dbReference>
<dbReference type="PANTHER" id="PTHR12117">
    <property type="entry name" value="HISTONE ACETYLTRANSFERASE COMPLEX"/>
    <property type="match status" value="1"/>
</dbReference>
<keyword evidence="8" id="KW-0408">Iron</keyword>
<reference evidence="13" key="3">
    <citation type="submission" date="2025-09" db="UniProtKB">
        <authorList>
            <consortium name="Ensembl"/>
        </authorList>
    </citation>
    <scope>IDENTIFICATION</scope>
</reference>
<evidence type="ECO:0000313" key="14">
    <source>
        <dbReference type="Proteomes" id="UP000008144"/>
    </source>
</evidence>
<dbReference type="Ensembl" id="ENSCINT00000006650.3">
    <property type="protein sequence ID" value="ENSCINP00000006650.3"/>
    <property type="gene ID" value="ENSCING00000000153.3"/>
</dbReference>
<dbReference type="InterPro" id="IPR019601">
    <property type="entry name" value="Oxoglutarate/Fe-dep_Oase_C"/>
</dbReference>
<dbReference type="GO" id="GO:0005737">
    <property type="term" value="C:cytoplasm"/>
    <property type="evidence" value="ECO:0000318"/>
    <property type="project" value="GO_Central"/>
</dbReference>
<dbReference type="GO" id="GO:0031418">
    <property type="term" value="F:L-ascorbic acid binding"/>
    <property type="evidence" value="ECO:0007669"/>
    <property type="project" value="UniProtKB-KW"/>
</dbReference>
<evidence type="ECO:0000313" key="13">
    <source>
        <dbReference type="Ensembl" id="ENSCINP00000006650.3"/>
    </source>
</evidence>
<dbReference type="FunCoup" id="F6Z5W5">
    <property type="interactions" value="263"/>
</dbReference>
<name>F6Z5W5_CIOIN</name>
<evidence type="ECO:0000256" key="4">
    <source>
        <dbReference type="ARBA" id="ARBA00022723"/>
    </source>
</evidence>
<dbReference type="GO" id="GO:0006449">
    <property type="term" value="P:regulation of translational termination"/>
    <property type="evidence" value="ECO:0000318"/>
    <property type="project" value="GO_Central"/>
</dbReference>
<reference evidence="14" key="1">
    <citation type="journal article" date="2002" name="Science">
        <title>The draft genome of Ciona intestinalis: insights into chordate and vertebrate origins.</title>
        <authorList>
            <person name="Dehal P."/>
            <person name="Satou Y."/>
            <person name="Campbell R.K."/>
            <person name="Chapman J."/>
            <person name="Degnan B."/>
            <person name="De Tomaso A."/>
            <person name="Davidson B."/>
            <person name="Di Gregorio A."/>
            <person name="Gelpke M."/>
            <person name="Goodstein D.M."/>
            <person name="Harafuji N."/>
            <person name="Hastings K.E."/>
            <person name="Ho I."/>
            <person name="Hotta K."/>
            <person name="Huang W."/>
            <person name="Kawashima T."/>
            <person name="Lemaire P."/>
            <person name="Martinez D."/>
            <person name="Meinertzhagen I.A."/>
            <person name="Necula S."/>
            <person name="Nonaka M."/>
            <person name="Putnam N."/>
            <person name="Rash S."/>
            <person name="Saiga H."/>
            <person name="Satake M."/>
            <person name="Terry A."/>
            <person name="Yamada L."/>
            <person name="Wang H.G."/>
            <person name="Awazu S."/>
            <person name="Azumi K."/>
            <person name="Boore J."/>
            <person name="Branno M."/>
            <person name="Chin-Bow S."/>
            <person name="DeSantis R."/>
            <person name="Doyle S."/>
            <person name="Francino P."/>
            <person name="Keys D.N."/>
            <person name="Haga S."/>
            <person name="Hayashi H."/>
            <person name="Hino K."/>
            <person name="Imai K.S."/>
            <person name="Inaba K."/>
            <person name="Kano S."/>
            <person name="Kobayashi K."/>
            <person name="Kobayashi M."/>
            <person name="Lee B.I."/>
            <person name="Makabe K.W."/>
            <person name="Manohar C."/>
            <person name="Matassi G."/>
            <person name="Medina M."/>
            <person name="Mochizuki Y."/>
            <person name="Mount S."/>
            <person name="Morishita T."/>
            <person name="Miura S."/>
            <person name="Nakayama A."/>
            <person name="Nishizaka S."/>
            <person name="Nomoto H."/>
            <person name="Ohta F."/>
            <person name="Oishi K."/>
            <person name="Rigoutsos I."/>
            <person name="Sano M."/>
            <person name="Sasaki A."/>
            <person name="Sasakura Y."/>
            <person name="Shoguchi E."/>
            <person name="Shin-i T."/>
            <person name="Spagnuolo A."/>
            <person name="Stainier D."/>
            <person name="Suzuki M.M."/>
            <person name="Tassy O."/>
            <person name="Takatori N."/>
            <person name="Tokuoka M."/>
            <person name="Yagi K."/>
            <person name="Yoshizaki F."/>
            <person name="Wada S."/>
            <person name="Zhang C."/>
            <person name="Hyatt P.D."/>
            <person name="Larimer F."/>
            <person name="Detter C."/>
            <person name="Doggett N."/>
            <person name="Glavina T."/>
            <person name="Hawkins T."/>
            <person name="Richardson P."/>
            <person name="Lucas S."/>
            <person name="Kohara Y."/>
            <person name="Levine M."/>
            <person name="Satoh N."/>
            <person name="Rokhsar D.S."/>
        </authorList>
    </citation>
    <scope>NUCLEOTIDE SEQUENCE [LARGE SCALE GENOMIC DNA]</scope>
</reference>
<keyword evidence="14" id="KW-1185">Reference proteome</keyword>
<sequence>NEFVAQLRQQLLKLSFTPKSNDLYKFSQTSELVGKPEDKGGEHEQLNLFVNWLREVTSIELNDDVDMFCAQYSDTDYLLCHDDELEFRRVAYVYYLTPDWSMEEGGALQLFDSKQFENNGTTIYDPTSVVRSIVPTFNSLVLFEVCPTSFHQVQEIVTSSKTRLSLTGWFHGPTKPRPPRVTDAMPPMNHYLPSNENTPLLPEWLDPSYLNIGTQATIQEQFTEDSEIQLNNFLLQEKYNALCDAVKFLRNRKELWETCGPPSKQFYHKSMTSSMTIVRDIIQLFHSEEMFLFLSNVTGLSFHPMTIDSDDDDEETNGKRQKLDEGLVPGTYSTCRFEVRRWEKGSYRLLRDNDYERGEFSLDVNLFLNVGDWCEDNGGCLSYIADNEDEELLTIVPSSNNLSVAYRDSGAIRFVKYINHLAPHEIYDVSMSYVQ</sequence>
<dbReference type="PANTHER" id="PTHR12117:SF0">
    <property type="entry name" value="PROLYL 3-HYDROXYLASE OGFOD1"/>
    <property type="match status" value="1"/>
</dbReference>
<dbReference type="GeneTree" id="ENSGT00390000002349"/>